<evidence type="ECO:0000313" key="2">
    <source>
        <dbReference type="EMBL" id="PSC67303.1"/>
    </source>
</evidence>
<evidence type="ECO:0000256" key="1">
    <source>
        <dbReference type="SAM" id="MobiDB-lite"/>
    </source>
</evidence>
<gene>
    <name evidence="2" type="ORF">C2E20_9006</name>
</gene>
<sequence length="290" mass="30826">MASILRGYGLAREQGYFKQEQEAELQKHRQRLVKEGKLPEEEEKARAEKERAEAAAQGQPFDASVHAFETLPEVLQQQARVDDPQALRRKQFERRIKGEPEPLSEADLRRARTKMYAFGAAVGHVPRMSMGRDRFSLGGAANGGEVVLHAGGAVRELTPEALEVAARTYVAGVRALVYGSLLGAVGLAAAATWAVRASDIKSGEELGERMRSGLGPLSHSLRGWLLPVKERAQAWVGGEGAGGGEGSEGAGALAAGGGGGATSEFSRRLQERYNPRKAGSEGGDAADAQA</sequence>
<proteinExistence type="predicted"/>
<protein>
    <submittedName>
        <fullName evidence="2">Kinesin motor catalytic domain</fullName>
    </submittedName>
</protein>
<comment type="caution">
    <text evidence="2">The sequence shown here is derived from an EMBL/GenBank/DDBJ whole genome shotgun (WGS) entry which is preliminary data.</text>
</comment>
<dbReference type="OrthoDB" id="507402at2759"/>
<organism evidence="2 3">
    <name type="scientific">Micractinium conductrix</name>
    <dbReference type="NCBI Taxonomy" id="554055"/>
    <lineage>
        <taxon>Eukaryota</taxon>
        <taxon>Viridiplantae</taxon>
        <taxon>Chlorophyta</taxon>
        <taxon>core chlorophytes</taxon>
        <taxon>Trebouxiophyceae</taxon>
        <taxon>Chlorellales</taxon>
        <taxon>Chlorellaceae</taxon>
        <taxon>Chlorella clade</taxon>
        <taxon>Micractinium</taxon>
    </lineage>
</organism>
<accession>A0A2P6UZQ0</accession>
<name>A0A2P6UZQ0_9CHLO</name>
<feature type="compositionally biased region" description="Basic and acidic residues" evidence="1">
    <location>
        <begin position="21"/>
        <end position="53"/>
    </location>
</feature>
<dbReference type="Proteomes" id="UP000239649">
    <property type="component" value="Unassembled WGS sequence"/>
</dbReference>
<evidence type="ECO:0000313" key="3">
    <source>
        <dbReference type="Proteomes" id="UP000239649"/>
    </source>
</evidence>
<feature type="compositionally biased region" description="Gly residues" evidence="1">
    <location>
        <begin position="237"/>
        <end position="261"/>
    </location>
</feature>
<feature type="compositionally biased region" description="Basic and acidic residues" evidence="1">
    <location>
        <begin position="265"/>
        <end position="274"/>
    </location>
</feature>
<reference evidence="2 3" key="1">
    <citation type="journal article" date="2018" name="Plant J.">
        <title>Genome sequences of Chlorella sorokiniana UTEX 1602 and Micractinium conductrix SAG 241.80: implications to maltose excretion by a green alga.</title>
        <authorList>
            <person name="Arriola M.B."/>
            <person name="Velmurugan N."/>
            <person name="Zhang Y."/>
            <person name="Plunkett M.H."/>
            <person name="Hondzo H."/>
            <person name="Barney B.M."/>
        </authorList>
    </citation>
    <scope>NUCLEOTIDE SEQUENCE [LARGE SCALE GENOMIC DNA]</scope>
    <source>
        <strain evidence="2 3">SAG 241.80</strain>
    </source>
</reference>
<keyword evidence="3" id="KW-1185">Reference proteome</keyword>
<feature type="region of interest" description="Disordered" evidence="1">
    <location>
        <begin position="21"/>
        <end position="59"/>
    </location>
</feature>
<dbReference type="EMBL" id="LHPF02000066">
    <property type="protein sequence ID" value="PSC67303.1"/>
    <property type="molecule type" value="Genomic_DNA"/>
</dbReference>
<dbReference type="AlphaFoldDB" id="A0A2P6UZQ0"/>
<feature type="region of interest" description="Disordered" evidence="1">
    <location>
        <begin position="236"/>
        <end position="290"/>
    </location>
</feature>